<evidence type="ECO:0000256" key="2">
    <source>
        <dbReference type="ARBA" id="ARBA00022553"/>
    </source>
</evidence>
<evidence type="ECO:0000259" key="7">
    <source>
        <dbReference type="PROSITE" id="PS51146"/>
    </source>
</evidence>
<dbReference type="GO" id="GO:0005524">
    <property type="term" value="F:ATP binding"/>
    <property type="evidence" value="ECO:0007669"/>
    <property type="project" value="InterPro"/>
</dbReference>
<name>A0A6M3ZVN7_9BURK</name>
<dbReference type="PROSITE" id="PS51146">
    <property type="entry name" value="KAIC"/>
    <property type="match status" value="2"/>
</dbReference>
<evidence type="ECO:0000313" key="8">
    <source>
        <dbReference type="EMBL" id="QJQ02739.1"/>
    </source>
</evidence>
<dbReference type="Proteomes" id="UP000501648">
    <property type="component" value="Chromosome"/>
</dbReference>
<feature type="domain" description="KaiC" evidence="7">
    <location>
        <begin position="257"/>
        <end position="493"/>
    </location>
</feature>
<evidence type="ECO:0000256" key="4">
    <source>
        <dbReference type="ARBA" id="ARBA00022737"/>
    </source>
</evidence>
<dbReference type="Pfam" id="PF06745">
    <property type="entry name" value="ATPase"/>
    <property type="match status" value="2"/>
</dbReference>
<accession>A0A6M3ZVN7</accession>
<keyword evidence="6" id="KW-0378">Hydrolase</keyword>
<dbReference type="GO" id="GO:0016787">
    <property type="term" value="F:hydrolase activity"/>
    <property type="evidence" value="ECO:0007669"/>
    <property type="project" value="UniProtKB-KW"/>
</dbReference>
<dbReference type="InterPro" id="IPR051347">
    <property type="entry name" value="Circadian_clock_KaiC-rel"/>
</dbReference>
<dbReference type="AlphaFoldDB" id="A0A6M3ZVN7"/>
<reference evidence="8 9" key="1">
    <citation type="journal article" date="2012" name="J. Bacteriol.">
        <title>Genome sequence of the pathogenic Herbaspirillum seropedicae strain Os34, isolated from rice roots.</title>
        <authorList>
            <person name="Ye W."/>
            <person name="Ye S."/>
            <person name="Liu J."/>
            <person name="Chang S."/>
            <person name="Chen M."/>
            <person name="Zhu B."/>
            <person name="Guo L."/>
            <person name="An Q."/>
        </authorList>
    </citation>
    <scope>NUCLEOTIDE SEQUENCE [LARGE SCALE GENOMIC DNA]</scope>
    <source>
        <strain evidence="8 9">Os34</strain>
    </source>
</reference>
<keyword evidence="4" id="KW-0677">Repeat</keyword>
<evidence type="ECO:0000256" key="6">
    <source>
        <dbReference type="ARBA" id="ARBA00022801"/>
    </source>
</evidence>
<dbReference type="SMART" id="SM00382">
    <property type="entry name" value="AAA"/>
    <property type="match status" value="2"/>
</dbReference>
<dbReference type="GO" id="GO:0004674">
    <property type="term" value="F:protein serine/threonine kinase activity"/>
    <property type="evidence" value="ECO:0007669"/>
    <property type="project" value="UniProtKB-EC"/>
</dbReference>
<dbReference type="EC" id="2.7.11.1" evidence="1"/>
<dbReference type="CDD" id="cd01124">
    <property type="entry name" value="KaiC-like"/>
    <property type="match status" value="1"/>
</dbReference>
<organism evidence="8 9">
    <name type="scientific">Herbaspirillum rubrisubalbicans Os34</name>
    <dbReference type="NCBI Taxonomy" id="1235827"/>
    <lineage>
        <taxon>Bacteria</taxon>
        <taxon>Pseudomonadati</taxon>
        <taxon>Pseudomonadota</taxon>
        <taxon>Betaproteobacteria</taxon>
        <taxon>Burkholderiales</taxon>
        <taxon>Oxalobacteraceae</taxon>
        <taxon>Herbaspirillum</taxon>
    </lineage>
</organism>
<dbReference type="SUPFAM" id="SSF52540">
    <property type="entry name" value="P-loop containing nucleoside triphosphate hydrolases"/>
    <property type="match status" value="2"/>
</dbReference>
<dbReference type="PANTHER" id="PTHR42926:SF1">
    <property type="entry name" value="CIRCADIAN CLOCK OSCILLATOR PROTEIN KAIC 1"/>
    <property type="match status" value="1"/>
</dbReference>
<sequence>MSDHPQSNPSLASLSQRPSRISLLSTGIGGFDEILGGGLPAGSLYLIQGLAGSGKTTLASQVGFAQARSGKPVMLLTLIAESHAKMLNHVSNFDFFDDSLVGDRMQMLSGYGALAKEGLRGLLRLLSAELNRHRPSMLIIDGFRAVRDSGPSDLNLSEFMHSLNALVFTMNCTTLLLSPVEGNLPESENTLVDGVIELSQYESGMQLVREIKVFKLRGANHLLGKHVFEINQSGVEIFPRFEATATRAGKVPGTSDRYVSVGIPSWDKCIGGGVVSGSLTCLLGSPGVGKTLMGLHFIEQGLKDGQQCLILGFYESPERLLAKARKAGMQLDEHIASGALQMMWQLPLEMLCDDLAKRMLDNIARRGVTRLLIDGVDGLRSIVVQQQRMRPFLVALTNELRARGVTTFITEQLPYFRESRPQVDPSSSQLYENMMLLEYVVKDDVNRRQISVMKLRENGYDGASRLMNISDAGIEIDGLVSAASVSSPVPSSAPVADGR</sequence>
<feature type="domain" description="KaiC" evidence="7">
    <location>
        <begin position="22"/>
        <end position="251"/>
    </location>
</feature>
<keyword evidence="2" id="KW-0597">Phosphoprotein</keyword>
<dbReference type="InterPro" id="IPR030665">
    <property type="entry name" value="KaiC"/>
</dbReference>
<protein>
    <recommendedName>
        <fullName evidence="1">non-specific serine/threonine protein kinase</fullName>
        <ecNumber evidence="1">2.7.11.1</ecNumber>
    </recommendedName>
</protein>
<gene>
    <name evidence="8" type="ORF">C798_21685</name>
</gene>
<dbReference type="RefSeq" id="WP_017452327.1">
    <property type="nucleotide sequence ID" value="NZ_CP008956.1"/>
</dbReference>
<dbReference type="InterPro" id="IPR014774">
    <property type="entry name" value="KaiC-like_dom"/>
</dbReference>
<keyword evidence="3" id="KW-0808">Transferase</keyword>
<dbReference type="InterPro" id="IPR003593">
    <property type="entry name" value="AAA+_ATPase"/>
</dbReference>
<dbReference type="InterPro" id="IPR010624">
    <property type="entry name" value="KaiC_dom"/>
</dbReference>
<dbReference type="EMBL" id="CP008956">
    <property type="protein sequence ID" value="QJQ02739.1"/>
    <property type="molecule type" value="Genomic_DNA"/>
</dbReference>
<dbReference type="PANTHER" id="PTHR42926">
    <property type="match status" value="1"/>
</dbReference>
<dbReference type="InterPro" id="IPR027417">
    <property type="entry name" value="P-loop_NTPase"/>
</dbReference>
<evidence type="ECO:0000256" key="1">
    <source>
        <dbReference type="ARBA" id="ARBA00012513"/>
    </source>
</evidence>
<proteinExistence type="predicted"/>
<evidence type="ECO:0000256" key="3">
    <source>
        <dbReference type="ARBA" id="ARBA00022679"/>
    </source>
</evidence>
<dbReference type="PIRSF" id="PIRSF039117">
    <property type="entry name" value="KaiC"/>
    <property type="match status" value="1"/>
</dbReference>
<evidence type="ECO:0000313" key="9">
    <source>
        <dbReference type="Proteomes" id="UP000501648"/>
    </source>
</evidence>
<dbReference type="Gene3D" id="3.40.50.300">
    <property type="entry name" value="P-loop containing nucleotide triphosphate hydrolases"/>
    <property type="match status" value="2"/>
</dbReference>
<evidence type="ECO:0000256" key="5">
    <source>
        <dbReference type="ARBA" id="ARBA00022777"/>
    </source>
</evidence>
<keyword evidence="5" id="KW-0418">Kinase</keyword>